<dbReference type="EMBL" id="OZ026884">
    <property type="protein sequence ID" value="CAL1238952.1"/>
    <property type="molecule type" value="Genomic_DNA"/>
</dbReference>
<evidence type="ECO:0000313" key="1">
    <source>
        <dbReference type="EMBL" id="CAL1238952.1"/>
    </source>
</evidence>
<proteinExistence type="predicted"/>
<gene>
    <name evidence="1" type="ORF">MECH1_V1_0171</name>
</gene>
<dbReference type="SUPFAM" id="SSF53474">
    <property type="entry name" value="alpha/beta-Hydrolases"/>
    <property type="match status" value="1"/>
</dbReference>
<keyword evidence="2" id="KW-1185">Reference proteome</keyword>
<dbReference type="InterPro" id="IPR029058">
    <property type="entry name" value="AB_hydrolase_fold"/>
</dbReference>
<organism evidence="1 2">
    <name type="scientific">Candidatus Methylocalor cossyra</name>
    <dbReference type="NCBI Taxonomy" id="3108543"/>
    <lineage>
        <taxon>Bacteria</taxon>
        <taxon>Pseudomonadati</taxon>
        <taxon>Pseudomonadota</taxon>
        <taxon>Gammaproteobacteria</taxon>
        <taxon>Methylococcales</taxon>
        <taxon>Methylococcaceae</taxon>
        <taxon>Candidatus Methylocalor</taxon>
    </lineage>
</organism>
<name>A0ABM9NED6_9GAMM</name>
<accession>A0ABM9NED6</accession>
<evidence type="ECO:0000313" key="2">
    <source>
        <dbReference type="Proteomes" id="UP001497493"/>
    </source>
</evidence>
<reference evidence="1 2" key="1">
    <citation type="submission" date="2024-04" db="EMBL/GenBank/DDBJ databases">
        <authorList>
            <person name="Cremers G."/>
        </authorList>
    </citation>
    <scope>NUCLEOTIDE SEQUENCE [LARGE SCALE GENOMIC DNA]</scope>
    <source>
        <strain evidence="1">MeCH1-AG</strain>
    </source>
</reference>
<dbReference type="RefSeq" id="WP_348758555.1">
    <property type="nucleotide sequence ID" value="NZ_OZ026884.1"/>
</dbReference>
<dbReference type="Proteomes" id="UP001497493">
    <property type="component" value="Chromosome"/>
</dbReference>
<evidence type="ECO:0008006" key="3">
    <source>
        <dbReference type="Google" id="ProtNLM"/>
    </source>
</evidence>
<protein>
    <recommendedName>
        <fullName evidence="3">Alpha/beta hydrolase</fullName>
    </recommendedName>
</protein>
<sequence>MALPVLFLGNEFTGSQALAAGLDQAAENARIVVVPHSGHWMPEENPAFVAEQLLAFFRCLA</sequence>
<dbReference type="Gene3D" id="3.40.50.1820">
    <property type="entry name" value="alpha/beta hydrolase"/>
    <property type="match status" value="1"/>
</dbReference>